<feature type="region of interest" description="Disordered" evidence="1">
    <location>
        <begin position="377"/>
        <end position="471"/>
    </location>
</feature>
<dbReference type="Gene3D" id="3.30.1520.10">
    <property type="entry name" value="Phox-like domain"/>
    <property type="match status" value="1"/>
</dbReference>
<dbReference type="InterPro" id="IPR009072">
    <property type="entry name" value="Histone-fold"/>
</dbReference>
<feature type="region of interest" description="Disordered" evidence="1">
    <location>
        <begin position="1"/>
        <end position="23"/>
    </location>
</feature>
<feature type="compositionally biased region" description="Low complexity" evidence="1">
    <location>
        <begin position="428"/>
        <end position="454"/>
    </location>
</feature>
<dbReference type="InterPro" id="IPR036871">
    <property type="entry name" value="PX_dom_sf"/>
</dbReference>
<feature type="compositionally biased region" description="Acidic residues" evidence="1">
    <location>
        <begin position="460"/>
        <end position="471"/>
    </location>
</feature>
<organism evidence="3 4">
    <name type="scientific">Pythium insidiosum</name>
    <name type="common">Pythiosis disease agent</name>
    <dbReference type="NCBI Taxonomy" id="114742"/>
    <lineage>
        <taxon>Eukaryota</taxon>
        <taxon>Sar</taxon>
        <taxon>Stramenopiles</taxon>
        <taxon>Oomycota</taxon>
        <taxon>Peronosporomycetes</taxon>
        <taxon>Pythiales</taxon>
        <taxon>Pythiaceae</taxon>
        <taxon>Pythium</taxon>
    </lineage>
</organism>
<dbReference type="GO" id="GO:0035091">
    <property type="term" value="F:phosphatidylinositol binding"/>
    <property type="evidence" value="ECO:0007669"/>
    <property type="project" value="InterPro"/>
</dbReference>
<dbReference type="InterPro" id="IPR001683">
    <property type="entry name" value="PX_dom"/>
</dbReference>
<feature type="domain" description="PX" evidence="2">
    <location>
        <begin position="142"/>
        <end position="288"/>
    </location>
</feature>
<dbReference type="Gene3D" id="1.10.20.10">
    <property type="entry name" value="Histone, subunit A"/>
    <property type="match status" value="1"/>
</dbReference>
<feature type="compositionally biased region" description="Basic residues" evidence="1">
    <location>
        <begin position="12"/>
        <end position="21"/>
    </location>
</feature>
<dbReference type="PROSITE" id="PS50195">
    <property type="entry name" value="PX"/>
    <property type="match status" value="1"/>
</dbReference>
<reference evidence="3" key="1">
    <citation type="submission" date="2021-12" db="EMBL/GenBank/DDBJ databases">
        <title>Prjna785345.</title>
        <authorList>
            <person name="Rujirawat T."/>
            <person name="Krajaejun T."/>
        </authorList>
    </citation>
    <scope>NUCLEOTIDE SEQUENCE</scope>
    <source>
        <strain evidence="3">Pi057C3</strain>
    </source>
</reference>
<evidence type="ECO:0000259" key="2">
    <source>
        <dbReference type="PROSITE" id="PS50195"/>
    </source>
</evidence>
<evidence type="ECO:0000313" key="4">
    <source>
        <dbReference type="Proteomes" id="UP001209570"/>
    </source>
</evidence>
<proteinExistence type="predicted"/>
<sequence length="471" mass="52693">MTMDKRTILSTKRARNKRQKASRAQAKALAAAQVADYVAMGPECDGAMPSPTGIDAIAVAAVAPDQRHASSDSSMAVHVTLQASNDGQDVQPRRPEITGASNDDADEDDDCDDYEDLVFVCRPTMQDFCTEFVTTSHDDGSRGMRRFTVRIPAFRETRDGFTTYTITVMTCGDTRRQFQLERRYSEFVSFAQELDQYVRSMQYHQLRSRYLLARGDEETKASEEIPCEDDFRWELPPKTWFPMTQVAALEERRAKLEASLHSLLSFDRGMICHAPLIRDFLMLDIFGAQLVEEKLQGGKVKRLLRDQEDMGQLSEPALLATISALEAFVQDIGRRLAAQATATEKRVVTPIELKQCVLSSPDLAFWQNKVRAIDETDAKYHKTPRKRRATSSASTKAPDSNRSSTKKPRRKANDTSKQPTNREDESQPATRTSPTPAALSASATAPRSAPAEALEALETREDDDYDDSDSE</sequence>
<dbReference type="EMBL" id="JAKCXM010000005">
    <property type="protein sequence ID" value="KAJ0409235.1"/>
    <property type="molecule type" value="Genomic_DNA"/>
</dbReference>
<accession>A0AAD5LTQ0</accession>
<dbReference type="Proteomes" id="UP001209570">
    <property type="component" value="Unassembled WGS sequence"/>
</dbReference>
<dbReference type="SUPFAM" id="SSF47113">
    <property type="entry name" value="Histone-fold"/>
    <property type="match status" value="1"/>
</dbReference>
<name>A0AAD5LTQ0_PYTIN</name>
<keyword evidence="4" id="KW-1185">Reference proteome</keyword>
<feature type="compositionally biased region" description="Polar residues" evidence="1">
    <location>
        <begin position="390"/>
        <end position="403"/>
    </location>
</feature>
<gene>
    <name evidence="3" type="ORF">P43SY_006732</name>
</gene>
<dbReference type="GO" id="GO:0046982">
    <property type="term" value="F:protein heterodimerization activity"/>
    <property type="evidence" value="ECO:0007669"/>
    <property type="project" value="InterPro"/>
</dbReference>
<evidence type="ECO:0000256" key="1">
    <source>
        <dbReference type="SAM" id="MobiDB-lite"/>
    </source>
</evidence>
<feature type="region of interest" description="Disordered" evidence="1">
    <location>
        <begin position="83"/>
        <end position="109"/>
    </location>
</feature>
<dbReference type="AlphaFoldDB" id="A0AAD5LTQ0"/>
<protein>
    <recommendedName>
        <fullName evidence="2">PX domain-containing protein</fullName>
    </recommendedName>
</protein>
<dbReference type="SUPFAM" id="SSF64268">
    <property type="entry name" value="PX domain"/>
    <property type="match status" value="1"/>
</dbReference>
<comment type="caution">
    <text evidence="3">The sequence shown here is derived from an EMBL/GenBank/DDBJ whole genome shotgun (WGS) entry which is preliminary data.</text>
</comment>
<evidence type="ECO:0000313" key="3">
    <source>
        <dbReference type="EMBL" id="KAJ0409235.1"/>
    </source>
</evidence>